<sequence>MFTSSAFVRPKPISNAPSEDENIFGKLHKQISKTSASSDLSSNTAGEEEYGKHSIFRNASNQKIAKNPFQKDFSVKGKTEVEQKCIGKSTKHSDSLGHRKFALLYSLKEGKKKNKMKLS</sequence>
<name>A0AAV4UWR2_9ARAC</name>
<feature type="compositionally biased region" description="Polar residues" evidence="1">
    <location>
        <begin position="32"/>
        <end position="45"/>
    </location>
</feature>
<dbReference type="EMBL" id="BPLQ01012002">
    <property type="protein sequence ID" value="GIY61849.1"/>
    <property type="molecule type" value="Genomic_DNA"/>
</dbReference>
<keyword evidence="3" id="KW-1185">Reference proteome</keyword>
<dbReference type="AlphaFoldDB" id="A0AAV4UWR2"/>
<feature type="region of interest" description="Disordered" evidence="1">
    <location>
        <begin position="1"/>
        <end position="54"/>
    </location>
</feature>
<protein>
    <submittedName>
        <fullName evidence="2">Uncharacterized protein</fullName>
    </submittedName>
</protein>
<evidence type="ECO:0000256" key="1">
    <source>
        <dbReference type="SAM" id="MobiDB-lite"/>
    </source>
</evidence>
<proteinExistence type="predicted"/>
<evidence type="ECO:0000313" key="2">
    <source>
        <dbReference type="EMBL" id="GIY61849.1"/>
    </source>
</evidence>
<organism evidence="2 3">
    <name type="scientific">Caerostris darwini</name>
    <dbReference type="NCBI Taxonomy" id="1538125"/>
    <lineage>
        <taxon>Eukaryota</taxon>
        <taxon>Metazoa</taxon>
        <taxon>Ecdysozoa</taxon>
        <taxon>Arthropoda</taxon>
        <taxon>Chelicerata</taxon>
        <taxon>Arachnida</taxon>
        <taxon>Araneae</taxon>
        <taxon>Araneomorphae</taxon>
        <taxon>Entelegynae</taxon>
        <taxon>Araneoidea</taxon>
        <taxon>Araneidae</taxon>
        <taxon>Caerostris</taxon>
    </lineage>
</organism>
<accession>A0AAV4UWR2</accession>
<evidence type="ECO:0000313" key="3">
    <source>
        <dbReference type="Proteomes" id="UP001054837"/>
    </source>
</evidence>
<dbReference type="Proteomes" id="UP001054837">
    <property type="component" value="Unassembled WGS sequence"/>
</dbReference>
<gene>
    <name evidence="2" type="ORF">CDAR_556011</name>
</gene>
<reference evidence="2 3" key="1">
    <citation type="submission" date="2021-06" db="EMBL/GenBank/DDBJ databases">
        <title>Caerostris darwini draft genome.</title>
        <authorList>
            <person name="Kono N."/>
            <person name="Arakawa K."/>
        </authorList>
    </citation>
    <scope>NUCLEOTIDE SEQUENCE [LARGE SCALE GENOMIC DNA]</scope>
</reference>
<comment type="caution">
    <text evidence="2">The sequence shown here is derived from an EMBL/GenBank/DDBJ whole genome shotgun (WGS) entry which is preliminary data.</text>
</comment>